<sequence>MGLVKSPGFNEIRRLAIVKPCGITPKILFLRSLMPEMIVLLKTHVQHNAIKFNLKLEATYNRPNVPNSSENRAFKTVAVEIFHDSDIDTIIERVFIKLMGEQEECKFRGSGFNLESIDGLLFAVYKYTPMSGSSYIELPAFIERKHVSSVQFWLNVMGQVVCRIGENYKQHENKYNFEGLTFPTLLLDVVKFEKNNANVFVIVYGLDKKFQPLRKYPTYEVYRLRVADEEKTDHFDLLLVTDGDNIHYVYISNFFRLIRKQKTGHDGRVVFCKKCFTSFDNRNLKYKLSGQKALDQHKLICGAHKPILPEM</sequence>
<dbReference type="PANTHER" id="PTHR31511">
    <property type="entry name" value="PROTEIN CBG23764"/>
    <property type="match status" value="1"/>
</dbReference>
<dbReference type="PANTHER" id="PTHR31511:SF12">
    <property type="entry name" value="RHO TERMINATION FACTOR N-TERMINAL DOMAIN-CONTAINING PROTEIN"/>
    <property type="match status" value="1"/>
</dbReference>
<evidence type="ECO:0000313" key="2">
    <source>
        <dbReference type="Proteomes" id="UP000478052"/>
    </source>
</evidence>
<name>A0A6G0VIQ9_APHCR</name>
<dbReference type="OrthoDB" id="6618820at2759"/>
<evidence type="ECO:0000313" key="1">
    <source>
        <dbReference type="EMBL" id="KAF0688049.1"/>
    </source>
</evidence>
<protein>
    <submittedName>
        <fullName evidence="1">Uncharacterized protein</fullName>
    </submittedName>
</protein>
<proteinExistence type="predicted"/>
<comment type="caution">
    <text evidence="1">The sequence shown here is derived from an EMBL/GenBank/DDBJ whole genome shotgun (WGS) entry which is preliminary data.</text>
</comment>
<organism evidence="1 2">
    <name type="scientific">Aphis craccivora</name>
    <name type="common">Cowpea aphid</name>
    <dbReference type="NCBI Taxonomy" id="307492"/>
    <lineage>
        <taxon>Eukaryota</taxon>
        <taxon>Metazoa</taxon>
        <taxon>Ecdysozoa</taxon>
        <taxon>Arthropoda</taxon>
        <taxon>Hexapoda</taxon>
        <taxon>Insecta</taxon>
        <taxon>Pterygota</taxon>
        <taxon>Neoptera</taxon>
        <taxon>Paraneoptera</taxon>
        <taxon>Hemiptera</taxon>
        <taxon>Sternorrhyncha</taxon>
        <taxon>Aphidomorpha</taxon>
        <taxon>Aphidoidea</taxon>
        <taxon>Aphididae</taxon>
        <taxon>Aphidini</taxon>
        <taxon>Aphis</taxon>
        <taxon>Aphis</taxon>
    </lineage>
</organism>
<dbReference type="AlphaFoldDB" id="A0A6G0VIQ9"/>
<dbReference type="Proteomes" id="UP000478052">
    <property type="component" value="Unassembled WGS sequence"/>
</dbReference>
<gene>
    <name evidence="1" type="ORF">FWK35_00034722</name>
</gene>
<keyword evidence="2" id="KW-1185">Reference proteome</keyword>
<reference evidence="1 2" key="1">
    <citation type="submission" date="2019-08" db="EMBL/GenBank/DDBJ databases">
        <title>Whole genome of Aphis craccivora.</title>
        <authorList>
            <person name="Voronova N.V."/>
            <person name="Shulinski R.S."/>
            <person name="Bandarenka Y.V."/>
            <person name="Zhorov D.G."/>
            <person name="Warner D."/>
        </authorList>
    </citation>
    <scope>NUCLEOTIDE SEQUENCE [LARGE SCALE GENOMIC DNA]</scope>
    <source>
        <strain evidence="1">180601</strain>
        <tissue evidence="1">Whole Body</tissue>
    </source>
</reference>
<dbReference type="EMBL" id="VUJU01016662">
    <property type="protein sequence ID" value="KAF0688049.1"/>
    <property type="molecule type" value="Genomic_DNA"/>
</dbReference>
<accession>A0A6G0VIQ9</accession>